<dbReference type="InterPro" id="IPR011990">
    <property type="entry name" value="TPR-like_helical_dom_sf"/>
</dbReference>
<sequence>MKEISIHKIIADKRKEKGITQEELAAYIGITKASVSKWETGQSYPDITFLPLLASYFNISIDELISYKPQMEQEDIKELYHRLAEAFSEKSFDEVMMECRKIIKKYYSCFPLLIQIGILFINHHMLTEDTDRRIEMLEEAMNLFSRVQEESDDVSLVKEAVSFQATCYLILNKPNEVLQLLGETIRPNVPEEDLIAQAYQMLGNTEKANEVMQISMYQHLIQLVATIPNYVVVNASSVEKVEVILNRAFMLIDIYEIETLHPNMTLKVYYAAAQVYCMQDNFERALEMLRKYAAVCAASFTVNSLHLHGDSYFDAIDEWFAEFPLGAKTVRNEEIIKRSMLQSIAENPVFSPMKDVREYKNIITSLKFKLDIKE</sequence>
<dbReference type="Gene3D" id="1.10.260.40">
    <property type="entry name" value="lambda repressor-like DNA-binding domains"/>
    <property type="match status" value="1"/>
</dbReference>
<dbReference type="Proteomes" id="UP000075591">
    <property type="component" value="Unassembled WGS sequence"/>
</dbReference>
<comment type="caution">
    <text evidence="3">The sequence shown here is derived from an EMBL/GenBank/DDBJ whole genome shotgun (WGS) entry which is preliminary data.</text>
</comment>
<accession>A0A150B784</accession>
<dbReference type="GO" id="GO:0003677">
    <property type="term" value="F:DNA binding"/>
    <property type="evidence" value="ECO:0007669"/>
    <property type="project" value="UniProtKB-KW"/>
</dbReference>
<dbReference type="PROSITE" id="PS50943">
    <property type="entry name" value="HTH_CROC1"/>
    <property type="match status" value="1"/>
</dbReference>
<gene>
    <name evidence="3" type="ORF">AT274_02100</name>
</gene>
<dbReference type="RefSeq" id="WP_017560934.1">
    <property type="nucleotide sequence ID" value="NZ_JARPVK010000009.1"/>
</dbReference>
<organism evidence="3 4">
    <name type="scientific">Bacillus cereus</name>
    <dbReference type="NCBI Taxonomy" id="1396"/>
    <lineage>
        <taxon>Bacteria</taxon>
        <taxon>Bacillati</taxon>
        <taxon>Bacillota</taxon>
        <taxon>Bacilli</taxon>
        <taxon>Bacillales</taxon>
        <taxon>Bacillaceae</taxon>
        <taxon>Bacillus</taxon>
        <taxon>Bacillus cereus group</taxon>
    </lineage>
</organism>
<dbReference type="Gene3D" id="1.25.40.10">
    <property type="entry name" value="Tetratricopeptide repeat domain"/>
    <property type="match status" value="1"/>
</dbReference>
<dbReference type="PANTHER" id="PTHR46558:SF11">
    <property type="entry name" value="HTH-TYPE TRANSCRIPTIONAL REGULATOR XRE"/>
    <property type="match status" value="1"/>
</dbReference>
<dbReference type="SUPFAM" id="SSF48452">
    <property type="entry name" value="TPR-like"/>
    <property type="match status" value="1"/>
</dbReference>
<evidence type="ECO:0000256" key="1">
    <source>
        <dbReference type="ARBA" id="ARBA00023125"/>
    </source>
</evidence>
<dbReference type="Pfam" id="PF01381">
    <property type="entry name" value="HTH_3"/>
    <property type="match status" value="1"/>
</dbReference>
<dbReference type="SUPFAM" id="SSF47413">
    <property type="entry name" value="lambda repressor-like DNA-binding domains"/>
    <property type="match status" value="1"/>
</dbReference>
<dbReference type="SMART" id="SM00530">
    <property type="entry name" value="HTH_XRE"/>
    <property type="match status" value="1"/>
</dbReference>
<feature type="domain" description="HTH cro/C1-type" evidence="2">
    <location>
        <begin position="10"/>
        <end position="64"/>
    </location>
</feature>
<evidence type="ECO:0000259" key="2">
    <source>
        <dbReference type="PROSITE" id="PS50943"/>
    </source>
</evidence>
<proteinExistence type="predicted"/>
<name>A0A150B784_BACCE</name>
<dbReference type="EMBL" id="LOMT01000046">
    <property type="protein sequence ID" value="KXY00046.1"/>
    <property type="molecule type" value="Genomic_DNA"/>
</dbReference>
<reference evidence="3 4" key="1">
    <citation type="submission" date="2015-12" db="EMBL/GenBank/DDBJ databases">
        <title>Bacillus cereus Group isolate.</title>
        <authorList>
            <person name="Kovac J."/>
        </authorList>
    </citation>
    <scope>NUCLEOTIDE SEQUENCE [LARGE SCALE GENOMIC DNA]</scope>
    <source>
        <strain evidence="3 4">FSL W8-0275</strain>
    </source>
</reference>
<dbReference type="AlphaFoldDB" id="A0A150B784"/>
<dbReference type="CDD" id="cd00093">
    <property type="entry name" value="HTH_XRE"/>
    <property type="match status" value="1"/>
</dbReference>
<dbReference type="InterPro" id="IPR001387">
    <property type="entry name" value="Cro/C1-type_HTH"/>
</dbReference>
<evidence type="ECO:0000313" key="4">
    <source>
        <dbReference type="Proteomes" id="UP000075591"/>
    </source>
</evidence>
<dbReference type="PATRIC" id="fig|1396.432.peg.2872"/>
<keyword evidence="1 3" id="KW-0238">DNA-binding</keyword>
<evidence type="ECO:0000313" key="3">
    <source>
        <dbReference type="EMBL" id="KXY00046.1"/>
    </source>
</evidence>
<dbReference type="InterPro" id="IPR010982">
    <property type="entry name" value="Lambda_DNA-bd_dom_sf"/>
</dbReference>
<protein>
    <submittedName>
        <fullName evidence="3">DNA-binding protein</fullName>
    </submittedName>
</protein>
<dbReference type="PANTHER" id="PTHR46558">
    <property type="entry name" value="TRACRIPTIONAL REGULATORY PROTEIN-RELATED-RELATED"/>
    <property type="match status" value="1"/>
</dbReference>